<dbReference type="RefSeq" id="WP_146441500.1">
    <property type="nucleotide sequence ID" value="NZ_SJPR01000001.1"/>
</dbReference>
<evidence type="ECO:0000259" key="1">
    <source>
        <dbReference type="Pfam" id="PF01048"/>
    </source>
</evidence>
<name>A0A5C6AHU6_9BACT</name>
<dbReference type="EMBL" id="SJPR01000001">
    <property type="protein sequence ID" value="TWT99209.1"/>
    <property type="molecule type" value="Genomic_DNA"/>
</dbReference>
<comment type="caution">
    <text evidence="2">The sequence shown here is derived from an EMBL/GenBank/DDBJ whole genome shotgun (WGS) entry which is preliminary data.</text>
</comment>
<dbReference type="GO" id="GO:0009116">
    <property type="term" value="P:nucleoside metabolic process"/>
    <property type="evidence" value="ECO:0007669"/>
    <property type="project" value="InterPro"/>
</dbReference>
<dbReference type="Gene3D" id="3.40.50.1580">
    <property type="entry name" value="Nucleoside phosphorylase domain"/>
    <property type="match status" value="1"/>
</dbReference>
<proteinExistence type="predicted"/>
<feature type="domain" description="Nucleoside phosphorylase" evidence="1">
    <location>
        <begin position="62"/>
        <end position="182"/>
    </location>
</feature>
<dbReference type="InterPro" id="IPR000845">
    <property type="entry name" value="Nucleoside_phosphorylase_d"/>
</dbReference>
<dbReference type="OrthoDB" id="9987575at2"/>
<reference evidence="2 3" key="1">
    <citation type="submission" date="2019-02" db="EMBL/GenBank/DDBJ databases">
        <title>Deep-cultivation of Planctomycetes and their phenomic and genomic characterization uncovers novel biology.</title>
        <authorList>
            <person name="Wiegand S."/>
            <person name="Jogler M."/>
            <person name="Boedeker C."/>
            <person name="Pinto D."/>
            <person name="Vollmers J."/>
            <person name="Rivas-Marin E."/>
            <person name="Kohn T."/>
            <person name="Peeters S.H."/>
            <person name="Heuer A."/>
            <person name="Rast P."/>
            <person name="Oberbeckmann S."/>
            <person name="Bunk B."/>
            <person name="Jeske O."/>
            <person name="Meyerdierks A."/>
            <person name="Storesund J.E."/>
            <person name="Kallscheuer N."/>
            <person name="Luecker S."/>
            <person name="Lage O.M."/>
            <person name="Pohl T."/>
            <person name="Merkel B.J."/>
            <person name="Hornburger P."/>
            <person name="Mueller R.-W."/>
            <person name="Bruemmer F."/>
            <person name="Labrenz M."/>
            <person name="Spormann A.M."/>
            <person name="Op Den Camp H."/>
            <person name="Overmann J."/>
            <person name="Amann R."/>
            <person name="Jetten M.S.M."/>
            <person name="Mascher T."/>
            <person name="Medema M.H."/>
            <person name="Devos D.P."/>
            <person name="Kaster A.-K."/>
            <person name="Ovreas L."/>
            <person name="Rohde M."/>
            <person name="Galperin M.Y."/>
            <person name="Jogler C."/>
        </authorList>
    </citation>
    <scope>NUCLEOTIDE SEQUENCE [LARGE SCALE GENOMIC DNA]</scope>
    <source>
        <strain evidence="2 3">Pla108</strain>
    </source>
</reference>
<sequence length="233" mass="24253">MADNERCDVAVWDVSGGLLGETRRQLRNTLRRDGPRIAIETGDWLQKRIAIAWPQRAIASHAPSIAEALAALVAAHRPERLVVVGPATAIDRSLAVGSVLIADEVVSSHGAERLTLPAIATADLPSGVVGVGQLAVAETGARVTTDWAGVAAEAITDLGVDAVLVTVVTARANGVLAEPPRSRRPTASRQAGRLLGKLFKGDWSMHSNDAASSAVAGAIRALLGSPHRDSPSR</sequence>
<dbReference type="AlphaFoldDB" id="A0A5C6AHU6"/>
<dbReference type="Proteomes" id="UP000317421">
    <property type="component" value="Unassembled WGS sequence"/>
</dbReference>
<organism evidence="2 3">
    <name type="scientific">Botrimarina colliarenosi</name>
    <dbReference type="NCBI Taxonomy" id="2528001"/>
    <lineage>
        <taxon>Bacteria</taxon>
        <taxon>Pseudomonadati</taxon>
        <taxon>Planctomycetota</taxon>
        <taxon>Planctomycetia</taxon>
        <taxon>Pirellulales</taxon>
        <taxon>Lacipirellulaceae</taxon>
        <taxon>Botrimarina</taxon>
    </lineage>
</organism>
<gene>
    <name evidence="2" type="ORF">Pla108_01440</name>
</gene>
<evidence type="ECO:0000313" key="2">
    <source>
        <dbReference type="EMBL" id="TWT99209.1"/>
    </source>
</evidence>
<keyword evidence="3" id="KW-1185">Reference proteome</keyword>
<dbReference type="SUPFAM" id="SSF53167">
    <property type="entry name" value="Purine and uridine phosphorylases"/>
    <property type="match status" value="1"/>
</dbReference>
<dbReference type="Pfam" id="PF01048">
    <property type="entry name" value="PNP_UDP_1"/>
    <property type="match status" value="1"/>
</dbReference>
<accession>A0A5C6AHU6</accession>
<dbReference type="InterPro" id="IPR035994">
    <property type="entry name" value="Nucleoside_phosphorylase_sf"/>
</dbReference>
<dbReference type="GO" id="GO:0003824">
    <property type="term" value="F:catalytic activity"/>
    <property type="evidence" value="ECO:0007669"/>
    <property type="project" value="InterPro"/>
</dbReference>
<evidence type="ECO:0000313" key="3">
    <source>
        <dbReference type="Proteomes" id="UP000317421"/>
    </source>
</evidence>
<protein>
    <submittedName>
        <fullName evidence="2">Phosphorylase superfamily protein</fullName>
    </submittedName>
</protein>